<dbReference type="EMBL" id="CP039730">
    <property type="protein sequence ID" value="QHT44856.1"/>
    <property type="molecule type" value="Genomic_DNA"/>
</dbReference>
<sequence>MADNSNYGFKHNLHQKPSETIVRVDWLEKHVNSTYSVTAKRLIVSAIVVAVVVLGSIVYLVSDTIKLRFIFIPTLLMIIGFLILISQYMFIDPSSGSLISGSIRLFKSVVNTARVTMGKKKPFRGTEILKVRQDGTIMYRDGSVALMFNLDGATSLTAFPEEIIAQEGKSIQYQNARDRSLAEIKITSSQPQNTERQIRNMKVQKRNAKSNKAVFDIVDQQERFVSEYIDGVKTTVIQYLILKSQSQMVLDEGVERLENYTSRGLYYSVTQLSAKQTKEILSEIYALK</sequence>
<dbReference type="RefSeq" id="WP_002350525.1">
    <property type="nucleotide sequence ID" value="NZ_AP026657.1"/>
</dbReference>
<keyword evidence="1" id="KW-0614">Plasmid</keyword>
<geneLocation type="plasmid" evidence="1">
    <name>pZY2</name>
</geneLocation>
<dbReference type="AlphaFoldDB" id="A0A132ZHI3"/>
<name>A0A132ZHI3_ENTFC</name>
<reference evidence="1" key="1">
    <citation type="journal article" date="2020" name="J. Antimicrob. Chemother.">
        <title>Tandem amplification of the vanM gene cluster drives vancomycin resistance in vancomycin-variable enterococci.</title>
        <authorList>
            <person name="Sun L."/>
            <person name="Chen Y."/>
            <person name="Hua X."/>
            <person name="Chen Y."/>
            <person name="Hong J."/>
            <person name="Wu X."/>
            <person name="Jiang Y."/>
            <person name="van Schaik W."/>
            <person name="Qu T."/>
            <person name="Yu Y."/>
        </authorList>
    </citation>
    <scope>NUCLEOTIDE SEQUENCE [LARGE SCALE GENOMIC DNA]</scope>
    <source>
        <strain evidence="1">ZY2</strain>
        <plasmid evidence="1">pZY2</plasmid>
    </source>
</reference>
<protein>
    <submittedName>
        <fullName evidence="1">Uncharacterized protein</fullName>
    </submittedName>
</protein>
<proteinExistence type="predicted"/>
<organism evidence="1">
    <name type="scientific">Enterococcus faecium</name>
    <name type="common">Streptococcus faecium</name>
    <dbReference type="NCBI Taxonomy" id="1352"/>
    <lineage>
        <taxon>Bacteria</taxon>
        <taxon>Bacillati</taxon>
        <taxon>Bacillota</taxon>
        <taxon>Bacilli</taxon>
        <taxon>Lactobacillales</taxon>
        <taxon>Enterococcaceae</taxon>
        <taxon>Enterococcus</taxon>
    </lineage>
</organism>
<evidence type="ECO:0000313" key="1">
    <source>
        <dbReference type="EMBL" id="QHT44856.1"/>
    </source>
</evidence>
<gene>
    <name evidence="1" type="ORF">FCF09_14330</name>
</gene>
<accession>A0A132ZHI3</accession>